<dbReference type="OrthoDB" id="9811543at2"/>
<dbReference type="SUPFAM" id="SSF57716">
    <property type="entry name" value="Glucocorticoid receptor-like (DNA-binding domain)"/>
    <property type="match status" value="1"/>
</dbReference>
<dbReference type="InterPro" id="IPR000962">
    <property type="entry name" value="Znf_DskA_TraR"/>
</dbReference>
<evidence type="ECO:0000256" key="4">
    <source>
        <dbReference type="PROSITE-ProRule" id="PRU00510"/>
    </source>
</evidence>
<dbReference type="SUPFAM" id="SSF109635">
    <property type="entry name" value="DnaK suppressor protein DksA, alpha-hairpin domain"/>
    <property type="match status" value="1"/>
</dbReference>
<feature type="zinc finger region" description="dksA C4-type" evidence="4">
    <location>
        <begin position="89"/>
        <end position="113"/>
    </location>
</feature>
<sequence>MSTLNKQQLDHLKDLLDRRETDLRADVSRENGSRDSFVDVASEIPDPGDSSFADLSVDLDNAAISRDMIELRAIEAARNRMTEGTYGDCVDCGNEIPYARLEVQPMAERCAPCQEAFEKRHLDAGRGATL</sequence>
<dbReference type="AlphaFoldDB" id="A0A239D6H6"/>
<name>A0A239D6H6_9BURK</name>
<evidence type="ECO:0000313" key="8">
    <source>
        <dbReference type="Proteomes" id="UP000198284"/>
    </source>
</evidence>
<feature type="region of interest" description="Disordered" evidence="5">
    <location>
        <begin position="22"/>
        <end position="41"/>
    </location>
</feature>
<dbReference type="GO" id="GO:0008270">
    <property type="term" value="F:zinc ion binding"/>
    <property type="evidence" value="ECO:0007669"/>
    <property type="project" value="UniProtKB-KW"/>
</dbReference>
<keyword evidence="3" id="KW-0862">Zinc</keyword>
<proteinExistence type="predicted"/>
<dbReference type="Gene3D" id="1.20.120.910">
    <property type="entry name" value="DksA, coiled-coil domain"/>
    <property type="match status" value="1"/>
</dbReference>
<dbReference type="EMBL" id="FZOT01000002">
    <property type="protein sequence ID" value="SNS27461.1"/>
    <property type="molecule type" value="Genomic_DNA"/>
</dbReference>
<feature type="domain" description="Zinc finger DksA/TraR C4-type" evidence="6">
    <location>
        <begin position="84"/>
        <end position="119"/>
    </location>
</feature>
<protein>
    <submittedName>
        <fullName evidence="7">Transcriptional regulator, TraR/DksA family</fullName>
    </submittedName>
</protein>
<dbReference type="Proteomes" id="UP000198284">
    <property type="component" value="Unassembled WGS sequence"/>
</dbReference>
<evidence type="ECO:0000313" key="7">
    <source>
        <dbReference type="EMBL" id="SNS27461.1"/>
    </source>
</evidence>
<gene>
    <name evidence="7" type="ORF">SAMN06265795_1027</name>
</gene>
<organism evidence="7 8">
    <name type="scientific">Noviherbaspirillum humi</name>
    <dbReference type="NCBI Taxonomy" id="1688639"/>
    <lineage>
        <taxon>Bacteria</taxon>
        <taxon>Pseudomonadati</taxon>
        <taxon>Pseudomonadota</taxon>
        <taxon>Betaproteobacteria</taxon>
        <taxon>Burkholderiales</taxon>
        <taxon>Oxalobacteraceae</taxon>
        <taxon>Noviherbaspirillum</taxon>
    </lineage>
</organism>
<evidence type="ECO:0000256" key="1">
    <source>
        <dbReference type="ARBA" id="ARBA00022723"/>
    </source>
</evidence>
<evidence type="ECO:0000256" key="5">
    <source>
        <dbReference type="SAM" id="MobiDB-lite"/>
    </source>
</evidence>
<dbReference type="InterPro" id="IPR037187">
    <property type="entry name" value="DnaK_N"/>
</dbReference>
<keyword evidence="1" id="KW-0479">Metal-binding</keyword>
<evidence type="ECO:0000256" key="3">
    <source>
        <dbReference type="ARBA" id="ARBA00022833"/>
    </source>
</evidence>
<dbReference type="PANTHER" id="PTHR33823">
    <property type="entry name" value="RNA POLYMERASE-BINDING TRANSCRIPTION FACTOR DKSA-RELATED"/>
    <property type="match status" value="1"/>
</dbReference>
<feature type="compositionally biased region" description="Basic and acidic residues" evidence="5">
    <location>
        <begin position="22"/>
        <end position="37"/>
    </location>
</feature>
<dbReference type="PANTHER" id="PTHR33823:SF4">
    <property type="entry name" value="GENERAL STRESS PROTEIN 16O"/>
    <property type="match status" value="1"/>
</dbReference>
<evidence type="ECO:0000256" key="2">
    <source>
        <dbReference type="ARBA" id="ARBA00022771"/>
    </source>
</evidence>
<reference evidence="7 8" key="1">
    <citation type="submission" date="2017-06" db="EMBL/GenBank/DDBJ databases">
        <authorList>
            <person name="Kim H.J."/>
            <person name="Triplett B.A."/>
        </authorList>
    </citation>
    <scope>NUCLEOTIDE SEQUENCE [LARGE SCALE GENOMIC DNA]</scope>
    <source>
        <strain evidence="7 8">U15</strain>
    </source>
</reference>
<keyword evidence="2" id="KW-0863">Zinc-finger</keyword>
<dbReference type="PROSITE" id="PS51128">
    <property type="entry name" value="ZF_DKSA_2"/>
    <property type="match status" value="1"/>
</dbReference>
<evidence type="ECO:0000259" key="6">
    <source>
        <dbReference type="Pfam" id="PF01258"/>
    </source>
</evidence>
<dbReference type="RefSeq" id="WP_089397903.1">
    <property type="nucleotide sequence ID" value="NZ_FZOT01000002.1"/>
</dbReference>
<keyword evidence="8" id="KW-1185">Reference proteome</keyword>
<accession>A0A239D6H6</accession>
<dbReference type="Pfam" id="PF01258">
    <property type="entry name" value="zf-dskA_traR"/>
    <property type="match status" value="1"/>
</dbReference>